<evidence type="ECO:0000256" key="5">
    <source>
        <dbReference type="ARBA" id="ARBA00022728"/>
    </source>
</evidence>
<dbReference type="InterPro" id="IPR039979">
    <property type="entry name" value="PRPF18"/>
</dbReference>
<evidence type="ECO:0000256" key="7">
    <source>
        <dbReference type="ARBA" id="ARBA00023242"/>
    </source>
</evidence>
<dbReference type="PANTHER" id="PTHR13007">
    <property type="entry name" value="PRE-MRNA SPLICING FACTOR-RELATED"/>
    <property type="match status" value="1"/>
</dbReference>
<evidence type="ECO:0000313" key="12">
    <source>
        <dbReference type="Proteomes" id="UP000095284"/>
    </source>
</evidence>
<evidence type="ECO:0000256" key="6">
    <source>
        <dbReference type="ARBA" id="ARBA00023187"/>
    </source>
</evidence>
<dbReference type="OrthoDB" id="6921389at2759"/>
<dbReference type="GO" id="GO:0046540">
    <property type="term" value="C:U4/U6 x U5 tri-snRNP complex"/>
    <property type="evidence" value="ECO:0007669"/>
    <property type="project" value="TreeGrafter"/>
</dbReference>
<evidence type="ECO:0000256" key="8">
    <source>
        <dbReference type="ARBA" id="ARBA00031388"/>
    </source>
</evidence>
<feature type="domain" description="Pre-mRNA processing factor 4 (PRP4)-like" evidence="10">
    <location>
        <begin position="74"/>
        <end position="124"/>
    </location>
</feature>
<evidence type="ECO:0000256" key="3">
    <source>
        <dbReference type="ARBA" id="ARBA00018242"/>
    </source>
</evidence>
<gene>
    <name evidence="11" type="ORF">BXYJ_LOCUS8528</name>
</gene>
<evidence type="ECO:0000256" key="4">
    <source>
        <dbReference type="ARBA" id="ARBA00022664"/>
    </source>
</evidence>
<dbReference type="eggNOG" id="KOG2808">
    <property type="taxonomic scope" value="Eukaryota"/>
</dbReference>
<name>A0A1I7SBN4_BURXY</name>
<dbReference type="Proteomes" id="UP000659654">
    <property type="component" value="Unassembled WGS sequence"/>
</dbReference>
<dbReference type="Proteomes" id="UP000095284">
    <property type="component" value="Unplaced"/>
</dbReference>
<dbReference type="GO" id="GO:0000350">
    <property type="term" value="P:generation of catalytic spliceosome for second transesterification step"/>
    <property type="evidence" value="ECO:0007669"/>
    <property type="project" value="TreeGrafter"/>
</dbReference>
<proteinExistence type="inferred from homology"/>
<comment type="subcellular location">
    <subcellularLocation>
        <location evidence="1">Nucleus</location>
    </subcellularLocation>
</comment>
<dbReference type="AlphaFoldDB" id="A0A1I7SBN4"/>
<protein>
    <recommendedName>
        <fullName evidence="3">Pre-mRNA-splicing factor 18</fullName>
    </recommendedName>
    <alternativeName>
        <fullName evidence="8">PRP18 homolog</fullName>
    </alternativeName>
</protein>
<dbReference type="InterPro" id="IPR014906">
    <property type="entry name" value="PRP4-like"/>
</dbReference>
<dbReference type="EMBL" id="CAJFCV020000004">
    <property type="protein sequence ID" value="CAG9114512.1"/>
    <property type="molecule type" value="Genomic_DNA"/>
</dbReference>
<dbReference type="EMBL" id="CAJFDI010000004">
    <property type="protein sequence ID" value="CAD5225406.1"/>
    <property type="molecule type" value="Genomic_DNA"/>
</dbReference>
<comment type="similarity">
    <text evidence="2">Belongs to the PRP18 family.</text>
</comment>
<keyword evidence="7" id="KW-0539">Nucleus</keyword>
<evidence type="ECO:0000256" key="2">
    <source>
        <dbReference type="ARBA" id="ARBA00008137"/>
    </source>
</evidence>
<accession>A0A1I7SBN4</accession>
<organism evidence="12 14">
    <name type="scientific">Bursaphelenchus xylophilus</name>
    <name type="common">Pinewood nematode worm</name>
    <name type="synonym">Aphelenchoides xylophilus</name>
    <dbReference type="NCBI Taxonomy" id="6326"/>
    <lineage>
        <taxon>Eukaryota</taxon>
        <taxon>Metazoa</taxon>
        <taxon>Ecdysozoa</taxon>
        <taxon>Nematoda</taxon>
        <taxon>Chromadorea</taxon>
        <taxon>Rhabditida</taxon>
        <taxon>Tylenchina</taxon>
        <taxon>Tylenchomorpha</taxon>
        <taxon>Aphelenchoidea</taxon>
        <taxon>Aphelenchoididae</taxon>
        <taxon>Bursaphelenchus</taxon>
    </lineage>
</organism>
<dbReference type="GO" id="GO:0071021">
    <property type="term" value="C:U2-type post-spliceosomal complex"/>
    <property type="evidence" value="ECO:0007669"/>
    <property type="project" value="TreeGrafter"/>
</dbReference>
<keyword evidence="5" id="KW-0747">Spliceosome</keyword>
<keyword evidence="6" id="KW-0508">mRNA splicing</keyword>
<feature type="region of interest" description="Disordered" evidence="9">
    <location>
        <begin position="38"/>
        <end position="58"/>
    </location>
</feature>
<evidence type="ECO:0000313" key="14">
    <source>
        <dbReference type="WBParaSite" id="BXY_1043300.1"/>
    </source>
</evidence>
<dbReference type="Pfam" id="PF08799">
    <property type="entry name" value="PRP4"/>
    <property type="match status" value="1"/>
</dbReference>
<dbReference type="SMART" id="SM00500">
    <property type="entry name" value="SFM"/>
    <property type="match status" value="1"/>
</dbReference>
<dbReference type="SUPFAM" id="SSF158230">
    <property type="entry name" value="PRP4-like"/>
    <property type="match status" value="1"/>
</dbReference>
<evidence type="ECO:0000313" key="11">
    <source>
        <dbReference type="EMBL" id="CAD5225406.1"/>
    </source>
</evidence>
<reference evidence="14" key="1">
    <citation type="submission" date="2016-11" db="UniProtKB">
        <authorList>
            <consortium name="WormBaseParasite"/>
        </authorList>
    </citation>
    <scope>IDENTIFICATION</scope>
</reference>
<keyword evidence="13" id="KW-1185">Reference proteome</keyword>
<dbReference type="Pfam" id="PF02840">
    <property type="entry name" value="Prp18"/>
    <property type="match status" value="1"/>
</dbReference>
<evidence type="ECO:0000313" key="13">
    <source>
        <dbReference type="Proteomes" id="UP000659654"/>
    </source>
</evidence>
<dbReference type="SUPFAM" id="SSF47938">
    <property type="entry name" value="Functional domain of the splicing factor Prp18"/>
    <property type="match status" value="1"/>
</dbReference>
<dbReference type="InterPro" id="IPR036285">
    <property type="entry name" value="PRP4-like_sf"/>
</dbReference>
<reference evidence="11" key="2">
    <citation type="submission" date="2020-09" db="EMBL/GenBank/DDBJ databases">
        <authorList>
            <person name="Kikuchi T."/>
        </authorList>
    </citation>
    <scope>NUCLEOTIDE SEQUENCE</scope>
    <source>
        <strain evidence="11">Ka4C1</strain>
    </source>
</reference>
<dbReference type="GO" id="GO:0005682">
    <property type="term" value="C:U5 snRNP"/>
    <property type="evidence" value="ECO:0007669"/>
    <property type="project" value="TreeGrafter"/>
</dbReference>
<evidence type="ECO:0000259" key="10">
    <source>
        <dbReference type="SMART" id="SM00500"/>
    </source>
</evidence>
<keyword evidence="4" id="KW-0507">mRNA processing</keyword>
<dbReference type="WBParaSite" id="BXY_1043300.1">
    <property type="protein sequence ID" value="BXY_1043300.1"/>
    <property type="gene ID" value="BXY_1043300"/>
</dbReference>
<dbReference type="Gene3D" id="1.20.940.10">
    <property type="entry name" value="Functional domain of the splicing factor Prp18"/>
    <property type="match status" value="1"/>
</dbReference>
<sequence>MNDLKALIMAKKRALAEVVTDINGTKALKMSDVLKKKEEERKETESKRQKLENVENQSTSKFPAEINLDDDAEIPRADVIRRLRARGEPILLFAETFREAQKRLRKLEIEQPELKEGWKNEFQAALDKVNEELVHEVIKGTANKPQKGQHDVNMPDSQAESWDQISSMATLLDRDNDSNRDCDIIHSFLVHILKKWGNELNDRDEEVKRSPVGKLESGTHIQTMTNLRPLMGQLKAHQCPNDIRGHLCKIIRLCVLDRDFVQANNAYMEMAIGNAPWPMGVTRSGIHQRPGSAKAYVSNVAHVLNDETQRKYIHGVKRIITKCQDYYATDPSKCVEYVKKSKD</sequence>
<dbReference type="InterPro" id="IPR004098">
    <property type="entry name" value="Prp18"/>
</dbReference>
<evidence type="ECO:0000256" key="9">
    <source>
        <dbReference type="SAM" id="MobiDB-lite"/>
    </source>
</evidence>
<dbReference type="Gene3D" id="4.10.280.110">
    <property type="entry name" value="Pre-mRNA processing factor 4 domain"/>
    <property type="match status" value="1"/>
</dbReference>
<dbReference type="Proteomes" id="UP000582659">
    <property type="component" value="Unassembled WGS sequence"/>
</dbReference>
<dbReference type="PANTHER" id="PTHR13007:SF19">
    <property type="entry name" value="PRE-MRNA-SPLICING FACTOR 18"/>
    <property type="match status" value="1"/>
</dbReference>
<evidence type="ECO:0000256" key="1">
    <source>
        <dbReference type="ARBA" id="ARBA00004123"/>
    </source>
</evidence>
<dbReference type="SMR" id="A0A1I7SBN4"/>
<feature type="compositionally biased region" description="Basic and acidic residues" evidence="9">
    <location>
        <begin position="38"/>
        <end position="53"/>
    </location>
</feature>